<dbReference type="EC" id="5.2.1.8" evidence="3 11"/>
<evidence type="ECO:0000256" key="9">
    <source>
        <dbReference type="ARBA" id="ARBA00023306"/>
    </source>
</evidence>
<evidence type="ECO:0000256" key="8">
    <source>
        <dbReference type="ARBA" id="ARBA00023235"/>
    </source>
</evidence>
<dbReference type="GO" id="GO:0043335">
    <property type="term" value="P:protein unfolding"/>
    <property type="evidence" value="ECO:0007669"/>
    <property type="project" value="TreeGrafter"/>
</dbReference>
<dbReference type="EMBL" id="JAAONZ010000004">
    <property type="protein sequence ID" value="NHO65372.1"/>
    <property type="molecule type" value="Genomic_DNA"/>
</dbReference>
<dbReference type="HAMAP" id="MF_00303">
    <property type="entry name" value="Trigger_factor_Tig"/>
    <property type="match status" value="1"/>
</dbReference>
<dbReference type="Gene3D" id="3.30.70.1050">
    <property type="entry name" value="Trigger factor ribosome-binding domain"/>
    <property type="match status" value="1"/>
</dbReference>
<evidence type="ECO:0000256" key="3">
    <source>
        <dbReference type="ARBA" id="ARBA00013194"/>
    </source>
</evidence>
<comment type="caution">
    <text evidence="15">The sequence shown here is derived from an EMBL/GenBank/DDBJ whole genome shotgun (WGS) entry which is preliminary data.</text>
</comment>
<keyword evidence="8 11" id="KW-0413">Isomerase</keyword>
<name>A0A9E5JZE3_9GAMM</name>
<comment type="subcellular location">
    <subcellularLocation>
        <location evidence="11">Cytoplasm</location>
    </subcellularLocation>
    <text evidence="11">About half TF is bound to the ribosome near the polypeptide exit tunnel while the other half is free in the cytoplasm.</text>
</comment>
<keyword evidence="6 11" id="KW-0697">Rotamase</keyword>
<evidence type="ECO:0000256" key="11">
    <source>
        <dbReference type="HAMAP-Rule" id="MF_00303"/>
    </source>
</evidence>
<dbReference type="SUPFAM" id="SSF109998">
    <property type="entry name" value="Triger factor/SurA peptide-binding domain-like"/>
    <property type="match status" value="1"/>
</dbReference>
<dbReference type="PIRSF" id="PIRSF003095">
    <property type="entry name" value="Trigger_factor"/>
    <property type="match status" value="1"/>
</dbReference>
<dbReference type="InterPro" id="IPR001179">
    <property type="entry name" value="PPIase_FKBP_dom"/>
</dbReference>
<dbReference type="GO" id="GO:0043022">
    <property type="term" value="F:ribosome binding"/>
    <property type="evidence" value="ECO:0007669"/>
    <property type="project" value="TreeGrafter"/>
</dbReference>
<dbReference type="InterPro" id="IPR005215">
    <property type="entry name" value="Trig_fac"/>
</dbReference>
<evidence type="ECO:0000256" key="7">
    <source>
        <dbReference type="ARBA" id="ARBA00023186"/>
    </source>
</evidence>
<dbReference type="PANTHER" id="PTHR30560">
    <property type="entry name" value="TRIGGER FACTOR CHAPERONE AND PEPTIDYL-PROLYL CIS/TRANS ISOMERASE"/>
    <property type="match status" value="1"/>
</dbReference>
<dbReference type="RefSeq" id="WP_167184146.1">
    <property type="nucleotide sequence ID" value="NZ_JAAONZ010000004.1"/>
</dbReference>
<dbReference type="NCBIfam" id="TIGR00115">
    <property type="entry name" value="tig"/>
    <property type="match status" value="1"/>
</dbReference>
<evidence type="ECO:0000313" key="15">
    <source>
        <dbReference type="EMBL" id="NHO65372.1"/>
    </source>
</evidence>
<sequence length="438" mass="48622">MQVSIETTTGLERRMTVGIPAEQVETEVTKRLQQATKTVRLNGFRKGKVPLKVVKQRFGAGVRQEVLGEFMSRSFYDAVQQEDVKPAGQPAIEPKEMAEGKDVEFVATFEVYPEITLSDTSAFEVEKLNAEVQDADVENMIEVLRKQQASWSEVERAAANDDQVNIDFTGTKDGEEFDGGKAEGQDLVLGSGSMIPGFEDGIVGMKAGEEKVLSLTFPEDYQAEELKGAAVEFTVKVNSVSEQVLPELNAEFFSKYGVEGEDETQFRAEVRKNMERELKNASKTKLKNQVMDKLIEAHEVDLPKALVAGEVEALRNQMMQQFGGAQPNLDLKSLLPDEMFTEQAERRVALGLIVGEVVKAGEIKVDADRVRETVEEMASTYQDPEEVISYYYSNQQLLASVESVVLEDQVVDYILAGAKVTETDSTYDEVIKPAEQAQ</sequence>
<evidence type="ECO:0000256" key="4">
    <source>
        <dbReference type="ARBA" id="ARBA00016902"/>
    </source>
</evidence>
<dbReference type="InterPro" id="IPR037041">
    <property type="entry name" value="Trigger_fac_C_sf"/>
</dbReference>
<dbReference type="Gene3D" id="3.10.50.40">
    <property type="match status" value="1"/>
</dbReference>
<keyword evidence="16" id="KW-1185">Reference proteome</keyword>
<dbReference type="FunFam" id="3.10.50.40:FF:000001">
    <property type="entry name" value="Trigger factor"/>
    <property type="match status" value="1"/>
</dbReference>
<dbReference type="InterPro" id="IPR008881">
    <property type="entry name" value="Trigger_fac_ribosome-bd_bac"/>
</dbReference>
<dbReference type="PANTHER" id="PTHR30560:SF3">
    <property type="entry name" value="TRIGGER FACTOR-LIKE PROTEIN TIG, CHLOROPLASTIC"/>
    <property type="match status" value="1"/>
</dbReference>
<evidence type="ECO:0000256" key="6">
    <source>
        <dbReference type="ARBA" id="ARBA00023110"/>
    </source>
</evidence>
<dbReference type="GO" id="GO:0051083">
    <property type="term" value="P:'de novo' cotranslational protein folding"/>
    <property type="evidence" value="ECO:0007669"/>
    <property type="project" value="TreeGrafter"/>
</dbReference>
<dbReference type="Gene3D" id="1.10.3120.10">
    <property type="entry name" value="Trigger factor, C-terminal domain"/>
    <property type="match status" value="1"/>
</dbReference>
<dbReference type="Pfam" id="PF00254">
    <property type="entry name" value="FKBP_C"/>
    <property type="match status" value="1"/>
</dbReference>
<dbReference type="AlphaFoldDB" id="A0A9E5JZE3"/>
<comment type="similarity">
    <text evidence="2 11 13">Belongs to the FKBP-type PPIase family. Tig subfamily.</text>
</comment>
<dbReference type="Pfam" id="PF05697">
    <property type="entry name" value="Trigger_N"/>
    <property type="match status" value="1"/>
</dbReference>
<dbReference type="InterPro" id="IPR036611">
    <property type="entry name" value="Trigger_fac_ribosome-bd_sf"/>
</dbReference>
<dbReference type="InterPro" id="IPR046357">
    <property type="entry name" value="PPIase_dom_sf"/>
</dbReference>
<feature type="domain" description="PPIase FKBP-type" evidence="14">
    <location>
        <begin position="161"/>
        <end position="221"/>
    </location>
</feature>
<keyword evidence="11" id="KW-0963">Cytoplasm</keyword>
<dbReference type="InterPro" id="IPR027304">
    <property type="entry name" value="Trigger_fact/SurA_dom_sf"/>
</dbReference>
<evidence type="ECO:0000313" key="16">
    <source>
        <dbReference type="Proteomes" id="UP000787472"/>
    </source>
</evidence>
<evidence type="ECO:0000256" key="5">
    <source>
        <dbReference type="ARBA" id="ARBA00022618"/>
    </source>
</evidence>
<evidence type="ECO:0000256" key="12">
    <source>
        <dbReference type="PROSITE-ProRule" id="PRU00277"/>
    </source>
</evidence>
<comment type="function">
    <text evidence="11">Involved in protein export. Acts as a chaperone by maintaining the newly synthesized protein in an open conformation. Functions as a peptidyl-prolyl cis-trans isomerase.</text>
</comment>
<keyword evidence="5 11" id="KW-0132">Cell division</keyword>
<evidence type="ECO:0000256" key="2">
    <source>
        <dbReference type="ARBA" id="ARBA00005464"/>
    </source>
</evidence>
<organism evidence="15 16">
    <name type="scientific">Pseudomaricurvus hydrocarbonicus</name>
    <dbReference type="NCBI Taxonomy" id="1470433"/>
    <lineage>
        <taxon>Bacteria</taxon>
        <taxon>Pseudomonadati</taxon>
        <taxon>Pseudomonadota</taxon>
        <taxon>Gammaproteobacteria</taxon>
        <taxon>Cellvibrionales</taxon>
        <taxon>Cellvibrionaceae</taxon>
        <taxon>Pseudomaricurvus</taxon>
    </lineage>
</organism>
<evidence type="ECO:0000256" key="10">
    <source>
        <dbReference type="ARBA" id="ARBA00029986"/>
    </source>
</evidence>
<dbReference type="GO" id="GO:0015031">
    <property type="term" value="P:protein transport"/>
    <property type="evidence" value="ECO:0007669"/>
    <property type="project" value="UniProtKB-UniRule"/>
</dbReference>
<dbReference type="GO" id="GO:0044183">
    <property type="term" value="F:protein folding chaperone"/>
    <property type="evidence" value="ECO:0007669"/>
    <property type="project" value="TreeGrafter"/>
</dbReference>
<accession>A0A9E5JZE3</accession>
<dbReference type="SUPFAM" id="SSF54534">
    <property type="entry name" value="FKBP-like"/>
    <property type="match status" value="1"/>
</dbReference>
<keyword evidence="9 11" id="KW-0131">Cell cycle</keyword>
<reference evidence="15" key="1">
    <citation type="submission" date="2020-03" db="EMBL/GenBank/DDBJ databases">
        <authorList>
            <person name="Guo F."/>
        </authorList>
    </citation>
    <scope>NUCLEOTIDE SEQUENCE</scope>
    <source>
        <strain evidence="15">JCM 30134</strain>
    </source>
</reference>
<dbReference type="GO" id="GO:0005737">
    <property type="term" value="C:cytoplasm"/>
    <property type="evidence" value="ECO:0007669"/>
    <property type="project" value="UniProtKB-SubCell"/>
</dbReference>
<evidence type="ECO:0000256" key="1">
    <source>
        <dbReference type="ARBA" id="ARBA00000971"/>
    </source>
</evidence>
<dbReference type="Proteomes" id="UP000787472">
    <property type="component" value="Unassembled WGS sequence"/>
</dbReference>
<dbReference type="InterPro" id="IPR008880">
    <property type="entry name" value="Trigger_fac_C"/>
</dbReference>
<dbReference type="GO" id="GO:0003755">
    <property type="term" value="F:peptidyl-prolyl cis-trans isomerase activity"/>
    <property type="evidence" value="ECO:0007669"/>
    <property type="project" value="UniProtKB-UniRule"/>
</dbReference>
<dbReference type="SUPFAM" id="SSF102735">
    <property type="entry name" value="Trigger factor ribosome-binding domain"/>
    <property type="match status" value="1"/>
</dbReference>
<proteinExistence type="inferred from homology"/>
<evidence type="ECO:0000259" key="14">
    <source>
        <dbReference type="PROSITE" id="PS50059"/>
    </source>
</evidence>
<comment type="catalytic activity">
    <reaction evidence="1 11 12">
        <text>[protein]-peptidylproline (omega=180) = [protein]-peptidylproline (omega=0)</text>
        <dbReference type="Rhea" id="RHEA:16237"/>
        <dbReference type="Rhea" id="RHEA-COMP:10747"/>
        <dbReference type="Rhea" id="RHEA-COMP:10748"/>
        <dbReference type="ChEBI" id="CHEBI:83833"/>
        <dbReference type="ChEBI" id="CHEBI:83834"/>
        <dbReference type="EC" id="5.2.1.8"/>
    </reaction>
</comment>
<dbReference type="Pfam" id="PF05698">
    <property type="entry name" value="Trigger_C"/>
    <property type="match status" value="1"/>
</dbReference>
<dbReference type="PROSITE" id="PS50059">
    <property type="entry name" value="FKBP_PPIASE"/>
    <property type="match status" value="1"/>
</dbReference>
<dbReference type="GO" id="GO:0051301">
    <property type="term" value="P:cell division"/>
    <property type="evidence" value="ECO:0007669"/>
    <property type="project" value="UniProtKB-KW"/>
</dbReference>
<keyword evidence="7 11" id="KW-0143">Chaperone</keyword>
<comment type="domain">
    <text evidence="11">Consists of 3 domains; the N-terminus binds the ribosome, the middle domain has PPIase activity, while the C-terminus has intrinsic chaperone activity on its own.</text>
</comment>
<gene>
    <name evidence="11 15" type="primary">tig</name>
    <name evidence="15" type="ORF">G8770_07440</name>
</gene>
<evidence type="ECO:0000256" key="13">
    <source>
        <dbReference type="RuleBase" id="RU003914"/>
    </source>
</evidence>
<protein>
    <recommendedName>
        <fullName evidence="4 11">Trigger factor</fullName>
        <shortName evidence="11">TF</shortName>
        <ecNumber evidence="3 11">5.2.1.8</ecNumber>
    </recommendedName>
    <alternativeName>
        <fullName evidence="10 11">PPIase</fullName>
    </alternativeName>
</protein>